<feature type="transmembrane region" description="Helical" evidence="6">
    <location>
        <begin position="407"/>
        <end position="429"/>
    </location>
</feature>
<dbReference type="PROSITE" id="PS50850">
    <property type="entry name" value="MFS"/>
    <property type="match status" value="1"/>
</dbReference>
<evidence type="ECO:0000313" key="9">
    <source>
        <dbReference type="Proteomes" id="UP000319478"/>
    </source>
</evidence>
<feature type="transmembrane region" description="Helical" evidence="6">
    <location>
        <begin position="252"/>
        <end position="273"/>
    </location>
</feature>
<dbReference type="CDD" id="cd17319">
    <property type="entry name" value="MFS_ExuT_GudP_like"/>
    <property type="match status" value="1"/>
</dbReference>
<feature type="transmembrane region" description="Helical" evidence="6">
    <location>
        <begin position="343"/>
        <end position="363"/>
    </location>
</feature>
<evidence type="ECO:0000256" key="1">
    <source>
        <dbReference type="ARBA" id="ARBA00004141"/>
    </source>
</evidence>
<feature type="transmembrane region" description="Helical" evidence="6">
    <location>
        <begin position="320"/>
        <end position="337"/>
    </location>
</feature>
<proteinExistence type="predicted"/>
<organism evidence="8 9">
    <name type="scientific">Novacetimonas hansenii</name>
    <name type="common">Komagataeibacter hansenii</name>
    <dbReference type="NCBI Taxonomy" id="436"/>
    <lineage>
        <taxon>Bacteria</taxon>
        <taxon>Pseudomonadati</taxon>
        <taxon>Pseudomonadota</taxon>
        <taxon>Alphaproteobacteria</taxon>
        <taxon>Acetobacterales</taxon>
        <taxon>Acetobacteraceae</taxon>
        <taxon>Novacetimonas</taxon>
    </lineage>
</organism>
<feature type="transmembrane region" description="Helical" evidence="6">
    <location>
        <begin position="94"/>
        <end position="112"/>
    </location>
</feature>
<keyword evidence="3 6" id="KW-0812">Transmembrane</keyword>
<keyword evidence="4 6" id="KW-1133">Transmembrane helix</keyword>
<dbReference type="Proteomes" id="UP000319478">
    <property type="component" value="Unassembled WGS sequence"/>
</dbReference>
<evidence type="ECO:0000256" key="6">
    <source>
        <dbReference type="SAM" id="Phobius"/>
    </source>
</evidence>
<feature type="transmembrane region" description="Helical" evidence="6">
    <location>
        <begin position="285"/>
        <end position="308"/>
    </location>
</feature>
<dbReference type="InterPro" id="IPR011701">
    <property type="entry name" value="MFS"/>
</dbReference>
<dbReference type="PANTHER" id="PTHR43791">
    <property type="entry name" value="PERMEASE-RELATED"/>
    <property type="match status" value="1"/>
</dbReference>
<feature type="transmembrane region" description="Helical" evidence="6">
    <location>
        <begin position="62"/>
        <end position="82"/>
    </location>
</feature>
<sequence length="446" mass="47726">MNAPPSTTDAPRVDNALASLCGRVAWRLLPLLFLGFLASYLDRVNVGFAKLRMLSDLSMSEASYGMGAGLFFLGYIVCEMPSNALMVRVGARRWLARILITWGLCSGAMAFVRSPAEFYALRLLLGIAEAGFMPGVLFYLSQWFPPEYRARVTARFMIGIPLASVLGGPLSGMILDMMAGYGGIAGWRWLFFMEAVPPVLIGIAVFLYLPDSIAQARFLTPEQKVLLSVRCVPVDHTHSLRAMVDALRNRRIWLLGLADGALLLGLYTIAFWLPSFLREAGVVSALQVGLLTAIPNIAAAIAMIVNGWHSDRKGERKRHIIVPVLIGAAALALLPLAQGNVMAAIMLITLANMGILGALPPFWTLPSLLLPEAATVAAGLALVGAISNLAGFMATDLIGWARSIMPGSWGIFVVFGGCVAVGAGLVATIPARLINVARTAPTEHNS</sequence>
<evidence type="ECO:0000259" key="7">
    <source>
        <dbReference type="PROSITE" id="PS50850"/>
    </source>
</evidence>
<evidence type="ECO:0000256" key="2">
    <source>
        <dbReference type="ARBA" id="ARBA00022448"/>
    </source>
</evidence>
<dbReference type="EMBL" id="BJNN01000089">
    <property type="protein sequence ID" value="GEC63876.1"/>
    <property type="molecule type" value="Genomic_DNA"/>
</dbReference>
<evidence type="ECO:0000256" key="3">
    <source>
        <dbReference type="ARBA" id="ARBA00022692"/>
    </source>
</evidence>
<feature type="transmembrane region" description="Helical" evidence="6">
    <location>
        <begin position="152"/>
        <end position="175"/>
    </location>
</feature>
<keyword evidence="5 6" id="KW-0472">Membrane</keyword>
<feature type="transmembrane region" description="Helical" evidence="6">
    <location>
        <begin position="375"/>
        <end position="395"/>
    </location>
</feature>
<keyword evidence="2" id="KW-0813">Transport</keyword>
<gene>
    <name evidence="8" type="ORF">GHA01_17250</name>
</gene>
<comment type="subcellular location">
    <subcellularLocation>
        <location evidence="1">Membrane</location>
        <topology evidence="1">Multi-pass membrane protein</topology>
    </subcellularLocation>
</comment>
<feature type="transmembrane region" description="Helical" evidence="6">
    <location>
        <begin position="24"/>
        <end position="42"/>
    </location>
</feature>
<protein>
    <submittedName>
        <fullName evidence="8">MFS transporter</fullName>
    </submittedName>
</protein>
<name>A0ABQ0SEW0_NOVHA</name>
<feature type="transmembrane region" description="Helical" evidence="6">
    <location>
        <begin position="118"/>
        <end position="140"/>
    </location>
</feature>
<evidence type="ECO:0000313" key="8">
    <source>
        <dbReference type="EMBL" id="GEC63876.1"/>
    </source>
</evidence>
<accession>A0ABQ0SEW0</accession>
<comment type="caution">
    <text evidence="8">The sequence shown here is derived from an EMBL/GenBank/DDBJ whole genome shotgun (WGS) entry which is preliminary data.</text>
</comment>
<dbReference type="Pfam" id="PF07690">
    <property type="entry name" value="MFS_1"/>
    <property type="match status" value="1"/>
</dbReference>
<keyword evidence="9" id="KW-1185">Reference proteome</keyword>
<reference evidence="8 9" key="1">
    <citation type="submission" date="2019-06" db="EMBL/GenBank/DDBJ databases">
        <title>Whole genome shotgun sequence of Komagataeibacter hansenii NBRC 14820.</title>
        <authorList>
            <person name="Hosoyama A."/>
            <person name="Uohara A."/>
            <person name="Ohji S."/>
            <person name="Ichikawa N."/>
        </authorList>
    </citation>
    <scope>NUCLEOTIDE SEQUENCE [LARGE SCALE GENOMIC DNA]</scope>
    <source>
        <strain evidence="8 9">NBRC 14820</strain>
    </source>
</reference>
<feature type="transmembrane region" description="Helical" evidence="6">
    <location>
        <begin position="187"/>
        <end position="209"/>
    </location>
</feature>
<dbReference type="PANTHER" id="PTHR43791:SF36">
    <property type="entry name" value="TRANSPORTER, PUTATIVE (AFU_ORTHOLOGUE AFUA_6G08340)-RELATED"/>
    <property type="match status" value="1"/>
</dbReference>
<evidence type="ECO:0000256" key="5">
    <source>
        <dbReference type="ARBA" id="ARBA00023136"/>
    </source>
</evidence>
<dbReference type="SUPFAM" id="SSF103473">
    <property type="entry name" value="MFS general substrate transporter"/>
    <property type="match status" value="1"/>
</dbReference>
<dbReference type="InterPro" id="IPR036259">
    <property type="entry name" value="MFS_trans_sf"/>
</dbReference>
<evidence type="ECO:0000256" key="4">
    <source>
        <dbReference type="ARBA" id="ARBA00022989"/>
    </source>
</evidence>
<feature type="domain" description="Major facilitator superfamily (MFS) profile" evidence="7">
    <location>
        <begin position="28"/>
        <end position="434"/>
    </location>
</feature>
<dbReference type="Gene3D" id="1.20.1250.20">
    <property type="entry name" value="MFS general substrate transporter like domains"/>
    <property type="match status" value="2"/>
</dbReference>
<dbReference type="InterPro" id="IPR020846">
    <property type="entry name" value="MFS_dom"/>
</dbReference>